<protein>
    <submittedName>
        <fullName evidence="2">Uncharacterized protein</fullName>
    </submittedName>
</protein>
<evidence type="ECO:0000313" key="2">
    <source>
        <dbReference type="EMBL" id="QBK89064.1"/>
    </source>
</evidence>
<dbReference type="PANTHER" id="PTHR45980">
    <property type="match status" value="1"/>
</dbReference>
<evidence type="ECO:0000256" key="1">
    <source>
        <dbReference type="ARBA" id="ARBA00022801"/>
    </source>
</evidence>
<dbReference type="InterPro" id="IPR046449">
    <property type="entry name" value="DEGP_PDZ_sf"/>
</dbReference>
<dbReference type="GO" id="GO:0004252">
    <property type="term" value="F:serine-type endopeptidase activity"/>
    <property type="evidence" value="ECO:0007669"/>
    <property type="project" value="TreeGrafter"/>
</dbReference>
<dbReference type="EMBL" id="MK500407">
    <property type="protein sequence ID" value="QBK89064.1"/>
    <property type="molecule type" value="Genomic_DNA"/>
</dbReference>
<accession>A0A481Z2R6</accession>
<dbReference type="PANTHER" id="PTHR45980:SF9">
    <property type="entry name" value="PROTEASE DO-LIKE 10, MITOCHONDRIAL-RELATED"/>
    <property type="match status" value="1"/>
</dbReference>
<organism evidence="2">
    <name type="scientific">Mimivirus LCMiAC02</name>
    <dbReference type="NCBI Taxonomy" id="2506609"/>
    <lineage>
        <taxon>Viruses</taxon>
        <taxon>Varidnaviria</taxon>
        <taxon>Bamfordvirae</taxon>
        <taxon>Nucleocytoviricota</taxon>
        <taxon>Megaviricetes</taxon>
        <taxon>Imitervirales</taxon>
        <taxon>Mimiviridae</taxon>
        <taxon>Klosneuvirinae</taxon>
    </lineage>
</organism>
<sequence length="489" mass="56586">MNNMVIIVCYGHRTNITSWLQTDEPKPKYEYGVGIVINLKNDLYVLTCAHTVLKSTYKSVMYRYTSNKFEKIYLDLVCIADELDLALFKLKTKSDVKGVKLCDFNKSISFSNDNIASLNALFYKNNKTHIEINKHKYECKVTNVKIHNIEHPTMPPLPWIEIIVKDNSIYNDKKLSGLSGSSIFSNNKIIGILSSSKINSKQITLIPGIIVYRFISEFIKTNKYSGLCNIIAKVANCEIETEGKKYNGISIDDDYNINYNKGINVKNRRNLQKNDIIYKINNKQFKKSKGKILLYDDNLSTNIPISTYIALNYMAGDKLDLKIYRPNGATENLKINARSVKTATYLQIVHNYSYYNCNGMIFVELSQYMIDCYICSDIKLCNLLYKYILETPYRDNNDKIIVLIDIIENEIPEKRLAEMKKINLPLIQIFKKDYDLMILQKINNNKINDLSDIKKALKKSKNILCMESTNKNIKIRIEENKIKQIEIIK</sequence>
<dbReference type="InterPro" id="IPR043504">
    <property type="entry name" value="Peptidase_S1_PA_chymotrypsin"/>
</dbReference>
<proteinExistence type="predicted"/>
<dbReference type="Gene3D" id="3.20.190.20">
    <property type="match status" value="1"/>
</dbReference>
<keyword evidence="1" id="KW-0378">Hydrolase</keyword>
<gene>
    <name evidence="2" type="ORF">LCMiAC02_01570</name>
</gene>
<dbReference type="SUPFAM" id="SSF50494">
    <property type="entry name" value="Trypsin-like serine proteases"/>
    <property type="match status" value="1"/>
</dbReference>
<dbReference type="InterPro" id="IPR009003">
    <property type="entry name" value="Peptidase_S1_PA"/>
</dbReference>
<dbReference type="Gene3D" id="2.40.10.10">
    <property type="entry name" value="Trypsin-like serine proteases"/>
    <property type="match status" value="1"/>
</dbReference>
<reference evidence="2" key="1">
    <citation type="journal article" date="2019" name="MBio">
        <title>Virus Genomes from Deep Sea Sediments Expand the Ocean Megavirome and Support Independent Origins of Viral Gigantism.</title>
        <authorList>
            <person name="Backstrom D."/>
            <person name="Yutin N."/>
            <person name="Jorgensen S.L."/>
            <person name="Dharamshi J."/>
            <person name="Homa F."/>
            <person name="Zaremba-Niedwiedzka K."/>
            <person name="Spang A."/>
            <person name="Wolf Y.I."/>
            <person name="Koonin E.V."/>
            <person name="Ettema T.J."/>
        </authorList>
    </citation>
    <scope>NUCLEOTIDE SEQUENCE</scope>
</reference>
<name>A0A481Z2R6_9VIRU</name>